<dbReference type="Gene3D" id="1.20.140.160">
    <property type="match status" value="1"/>
</dbReference>
<name>A0A934WTJ2_9FIRM</name>
<dbReference type="Proteomes" id="UP000633365">
    <property type="component" value="Unassembled WGS sequence"/>
</dbReference>
<protein>
    <recommendedName>
        <fullName evidence="3">Sigma-70 family RNA polymerase sigma factor</fullName>
    </recommendedName>
</protein>
<dbReference type="SUPFAM" id="SSF88659">
    <property type="entry name" value="Sigma3 and sigma4 domains of RNA polymerase sigma factors"/>
    <property type="match status" value="1"/>
</dbReference>
<accession>A0A934WTJ2</accession>
<dbReference type="RefSeq" id="WP_201428386.1">
    <property type="nucleotide sequence ID" value="NZ_JAEQMG010000145.1"/>
</dbReference>
<reference evidence="1" key="1">
    <citation type="submission" date="2021-01" db="EMBL/GenBank/DDBJ databases">
        <title>Genome public.</title>
        <authorList>
            <person name="Liu C."/>
            <person name="Sun Q."/>
        </authorList>
    </citation>
    <scope>NUCLEOTIDE SEQUENCE</scope>
    <source>
        <strain evidence="1">M6</strain>
    </source>
</reference>
<proteinExistence type="predicted"/>
<keyword evidence="2" id="KW-1185">Reference proteome</keyword>
<evidence type="ECO:0000313" key="2">
    <source>
        <dbReference type="Proteomes" id="UP000633365"/>
    </source>
</evidence>
<sequence length="271" mass="32082">MYELDYTPVRLSDWNEYFVRFRETGDIRYYNEFLHFYEPVLDERARAFIRRFELEEYRAEDLKQIFSSLLWEEIQTYGSEIPLLQLIKFKVLNAWHEYVRVNCGNFQPDNRNQYQLLRKIARLYYLKSNGKKTTREIIYEIAAELNLTEKSVEDYIIAVAGFKPKYNAEFYADDEDDEYNASAIDSVADRFTTEDWFFRLEQKEKLISALADLTITEQKLIESRFGICLNCLGDLPKFTMSTSSMALGLTESGAEKKLKAILKKLRKALQE</sequence>
<evidence type="ECO:0008006" key="3">
    <source>
        <dbReference type="Google" id="ProtNLM"/>
    </source>
</evidence>
<gene>
    <name evidence="1" type="ORF">JKK62_13700</name>
</gene>
<dbReference type="AlphaFoldDB" id="A0A934WTJ2"/>
<evidence type="ECO:0000313" key="1">
    <source>
        <dbReference type="EMBL" id="MBK6089681.1"/>
    </source>
</evidence>
<dbReference type="EMBL" id="JAEQMG010000145">
    <property type="protein sequence ID" value="MBK6089681.1"/>
    <property type="molecule type" value="Genomic_DNA"/>
</dbReference>
<organism evidence="1 2">
    <name type="scientific">Ruminococcus difficilis</name>
    <dbReference type="NCBI Taxonomy" id="2763069"/>
    <lineage>
        <taxon>Bacteria</taxon>
        <taxon>Bacillati</taxon>
        <taxon>Bacillota</taxon>
        <taxon>Clostridia</taxon>
        <taxon>Eubacteriales</taxon>
        <taxon>Oscillospiraceae</taxon>
        <taxon>Ruminococcus</taxon>
    </lineage>
</organism>
<dbReference type="InterPro" id="IPR013324">
    <property type="entry name" value="RNA_pol_sigma_r3/r4-like"/>
</dbReference>
<comment type="caution">
    <text evidence="1">The sequence shown here is derived from an EMBL/GenBank/DDBJ whole genome shotgun (WGS) entry which is preliminary data.</text>
</comment>